<name>A0A4P7QFL9_9CORY</name>
<keyword evidence="3" id="KW-1185">Reference proteome</keyword>
<gene>
    <name evidence="2" type="ORF">CENDO_04550</name>
</gene>
<reference evidence="2 3" key="1">
    <citation type="submission" date="2019-04" db="EMBL/GenBank/DDBJ databases">
        <title>Corynebacterium endometrii sp. nov., isolated from the uterus of a cow with endometritis.</title>
        <authorList>
            <person name="Ballas P."/>
            <person name="Ruckert C."/>
            <person name="Wagener K."/>
            <person name="Drillich M."/>
            <person name="Kaempfer P."/>
            <person name="Busse H.-J."/>
            <person name="Ehling-Schulz M."/>
        </authorList>
    </citation>
    <scope>NUCLEOTIDE SEQUENCE [LARGE SCALE GENOMIC DNA]</scope>
    <source>
        <strain evidence="2 3">LMM-1653</strain>
    </source>
</reference>
<accession>A0A4P7QFL9</accession>
<evidence type="ECO:0000313" key="2">
    <source>
        <dbReference type="EMBL" id="QCB28200.1"/>
    </source>
</evidence>
<dbReference type="Pfam" id="PF09369">
    <property type="entry name" value="MZB"/>
    <property type="match status" value="1"/>
</dbReference>
<dbReference type="KEGG" id="cee:CENDO_04550"/>
<dbReference type="AlphaFoldDB" id="A0A4P7QFL9"/>
<dbReference type="NCBIfam" id="NF038324">
    <property type="entry name" value="DrmB_fam"/>
    <property type="match status" value="1"/>
</dbReference>
<dbReference type="RefSeq" id="WP_136140970.1">
    <property type="nucleotide sequence ID" value="NZ_CP039247.1"/>
</dbReference>
<dbReference type="InterPro" id="IPR018973">
    <property type="entry name" value="MZB"/>
</dbReference>
<proteinExistence type="predicted"/>
<sequence>MAKGRNKKKIEYLASVRRSQLITTYGIGSMLPIEQESFIVLGLDEWPDPFSKYNIDPNTQKPSTEIVEETFSRALGNKRLIQPPSGNSGIPVARFPEYVSCPRCFRLSEWIYIAGKRKDSLINSCKFCMNDGIEADKVQLVTSRFVTACEDGHLQDFPYFAWVHQSTDEEKAQQQVNDSTQHSLSLITSSDDDSLAGISVKCKCGAERSMEGALGEGGLTFRCPGNSPWLNTINGNCEKKQVGLQRGATRVWQAEVRSAISIDRPENPVYSDVLAIAPILRGMDKSSQLRMFREMANSKNQPIELYAAALDEIEGNRTRESDQEIRNAEYRAFVEGKDEITGSEKFVCITKPVESTEARELSLVETAMVPRLREVRALTGFSRVDPKQEKSRMNIELLSNQPQLWVPAIEAFGEGVFIRLSEDAVSQWEVSDFALSRAAKINKAVTNSEETFAVTPRLLLLHSLAHILMQELSLVAGYPASSIRERVFAEENQAGILLYTAGTDSAGSLGGLCALGTEENISQTMRSALETARWCSADPVCGESSAHGVNNRNLVACHYCMLAPEVSCEMLNSYLDRAVLVGTPQNPEGGYFQFQDSVG</sequence>
<dbReference type="OrthoDB" id="9134227at2"/>
<protein>
    <recommendedName>
        <fullName evidence="1">MrfA-like Zn-binding domain-containing protein</fullName>
    </recommendedName>
</protein>
<evidence type="ECO:0000313" key="3">
    <source>
        <dbReference type="Proteomes" id="UP000296352"/>
    </source>
</evidence>
<evidence type="ECO:0000259" key="1">
    <source>
        <dbReference type="Pfam" id="PF09369"/>
    </source>
</evidence>
<dbReference type="Proteomes" id="UP000296352">
    <property type="component" value="Chromosome"/>
</dbReference>
<dbReference type="EMBL" id="CP039247">
    <property type="protein sequence ID" value="QCB28200.1"/>
    <property type="molecule type" value="Genomic_DNA"/>
</dbReference>
<dbReference type="InterPro" id="IPR047721">
    <property type="entry name" value="DrmB"/>
</dbReference>
<organism evidence="2 3">
    <name type="scientific">Corynebacterium endometrii</name>
    <dbReference type="NCBI Taxonomy" id="2488819"/>
    <lineage>
        <taxon>Bacteria</taxon>
        <taxon>Bacillati</taxon>
        <taxon>Actinomycetota</taxon>
        <taxon>Actinomycetes</taxon>
        <taxon>Mycobacteriales</taxon>
        <taxon>Corynebacteriaceae</taxon>
        <taxon>Corynebacterium</taxon>
    </lineage>
</organism>
<feature type="domain" description="MrfA-like Zn-binding" evidence="1">
    <location>
        <begin position="464"/>
        <end position="561"/>
    </location>
</feature>